<sequence>MQLLRLPYFVLLVAILTACNSQSSSSAAKKELQTIGSWTATAHLLADEWLQGAVPNVYARQTLQKVEKNLQQEVDTLTKADLRKYSHLPTKLQQLQQSVHLLSAAIAQGNRATVTQQIQQLATREQELHRLANSLETQP</sequence>
<dbReference type="EMBL" id="CP003598">
    <property type="protein sequence ID" value="AFY91301.1"/>
    <property type="molecule type" value="Genomic_DNA"/>
</dbReference>
<dbReference type="OrthoDB" id="488606at2"/>
<dbReference type="AlphaFoldDB" id="K9UA76"/>
<keyword evidence="3" id="KW-1185">Reference proteome</keyword>
<dbReference type="HOGENOM" id="CLU_1841567_0_0_3"/>
<accession>K9UA76</accession>
<dbReference type="InParanoid" id="K9UA76"/>
<evidence type="ECO:0000313" key="2">
    <source>
        <dbReference type="EMBL" id="AFY91301.1"/>
    </source>
</evidence>
<gene>
    <name evidence="2" type="ORF">Chro_5968</name>
</gene>
<evidence type="ECO:0008006" key="4">
    <source>
        <dbReference type="Google" id="ProtNLM"/>
    </source>
</evidence>
<protein>
    <recommendedName>
        <fullName evidence="4">Lipoprotein</fullName>
    </recommendedName>
</protein>
<proteinExistence type="predicted"/>
<feature type="chain" id="PRO_5003936463" description="Lipoprotein" evidence="1">
    <location>
        <begin position="27"/>
        <end position="139"/>
    </location>
</feature>
<dbReference type="PROSITE" id="PS51257">
    <property type="entry name" value="PROKAR_LIPOPROTEIN"/>
    <property type="match status" value="1"/>
</dbReference>
<keyword evidence="2" id="KW-0614">Plasmid</keyword>
<dbReference type="Proteomes" id="UP000010384">
    <property type="component" value="Plasmid pCHRO.01"/>
</dbReference>
<reference evidence="2 3" key="1">
    <citation type="submission" date="2012-06" db="EMBL/GenBank/DDBJ databases">
        <title>Finished plasmid 1 of genome of Chroococcidiopsis thermalis PCC 7203.</title>
        <authorList>
            <consortium name="US DOE Joint Genome Institute"/>
            <person name="Gugger M."/>
            <person name="Coursin T."/>
            <person name="Rippka R."/>
            <person name="Tandeau De Marsac N."/>
            <person name="Huntemann M."/>
            <person name="Wei C.-L."/>
            <person name="Han J."/>
            <person name="Detter J.C."/>
            <person name="Han C."/>
            <person name="Tapia R."/>
            <person name="Davenport K."/>
            <person name="Daligault H."/>
            <person name="Erkkila T."/>
            <person name="Gu W."/>
            <person name="Munk A.C.C."/>
            <person name="Teshima H."/>
            <person name="Xu Y."/>
            <person name="Chain P."/>
            <person name="Chen A."/>
            <person name="Krypides N."/>
            <person name="Mavromatis K."/>
            <person name="Markowitz V."/>
            <person name="Szeto E."/>
            <person name="Ivanova N."/>
            <person name="Mikhailova N."/>
            <person name="Ovchinnikova G."/>
            <person name="Pagani I."/>
            <person name="Pati A."/>
            <person name="Goodwin L."/>
            <person name="Peters L."/>
            <person name="Pitluck S."/>
            <person name="Woyke T."/>
            <person name="Kerfeld C."/>
        </authorList>
    </citation>
    <scope>NUCLEOTIDE SEQUENCE [LARGE SCALE GENOMIC DNA]</scope>
    <source>
        <strain evidence="2 3">PCC 7203</strain>
        <plasmid evidence="2 3">pCHRO.01</plasmid>
    </source>
</reference>
<geneLocation type="plasmid" evidence="2 3">
    <name>pCHRO.01</name>
</geneLocation>
<organism evidence="2 3">
    <name type="scientific">Chroococcidiopsis thermalis (strain PCC 7203)</name>
    <dbReference type="NCBI Taxonomy" id="251229"/>
    <lineage>
        <taxon>Bacteria</taxon>
        <taxon>Bacillati</taxon>
        <taxon>Cyanobacteriota</taxon>
        <taxon>Cyanophyceae</taxon>
        <taxon>Chroococcidiopsidales</taxon>
        <taxon>Chroococcidiopsidaceae</taxon>
        <taxon>Chroococcidiopsis</taxon>
    </lineage>
</organism>
<dbReference type="KEGG" id="cthe:Chro_5968"/>
<evidence type="ECO:0000256" key="1">
    <source>
        <dbReference type="SAM" id="SignalP"/>
    </source>
</evidence>
<feature type="signal peptide" evidence="1">
    <location>
        <begin position="1"/>
        <end position="26"/>
    </location>
</feature>
<name>K9UA76_CHRTP</name>
<evidence type="ECO:0000313" key="3">
    <source>
        <dbReference type="Proteomes" id="UP000010384"/>
    </source>
</evidence>
<keyword evidence="1" id="KW-0732">Signal</keyword>
<dbReference type="RefSeq" id="WP_015163238.1">
    <property type="nucleotide sequence ID" value="NC_019699.1"/>
</dbReference>